<dbReference type="AlphaFoldDB" id="A0A8S9K4X1"/>
<evidence type="ECO:0000313" key="1">
    <source>
        <dbReference type="EMBL" id="KAF2588653.1"/>
    </source>
</evidence>
<reference evidence="1" key="1">
    <citation type="submission" date="2019-12" db="EMBL/GenBank/DDBJ databases">
        <title>Genome sequencing and annotation of Brassica cretica.</title>
        <authorList>
            <person name="Studholme D.J."/>
            <person name="Sarris P.F."/>
        </authorList>
    </citation>
    <scope>NUCLEOTIDE SEQUENCE</scope>
    <source>
        <strain evidence="1">PFS-102/07</strain>
        <tissue evidence="1">Leaf</tissue>
    </source>
</reference>
<protein>
    <submittedName>
        <fullName evidence="1">Uncharacterized protein</fullName>
    </submittedName>
</protein>
<proteinExistence type="predicted"/>
<gene>
    <name evidence="1" type="ORF">F2Q70_00038857</name>
</gene>
<dbReference type="EMBL" id="QGKY02000190">
    <property type="protein sequence ID" value="KAF2588653.1"/>
    <property type="molecule type" value="Genomic_DNA"/>
</dbReference>
<accession>A0A8S9K4X1</accession>
<organism evidence="1">
    <name type="scientific">Brassica cretica</name>
    <name type="common">Mustard</name>
    <dbReference type="NCBI Taxonomy" id="69181"/>
    <lineage>
        <taxon>Eukaryota</taxon>
        <taxon>Viridiplantae</taxon>
        <taxon>Streptophyta</taxon>
        <taxon>Embryophyta</taxon>
        <taxon>Tracheophyta</taxon>
        <taxon>Spermatophyta</taxon>
        <taxon>Magnoliopsida</taxon>
        <taxon>eudicotyledons</taxon>
        <taxon>Gunneridae</taxon>
        <taxon>Pentapetalae</taxon>
        <taxon>rosids</taxon>
        <taxon>malvids</taxon>
        <taxon>Brassicales</taxon>
        <taxon>Brassicaceae</taxon>
        <taxon>Brassiceae</taxon>
        <taxon>Brassica</taxon>
    </lineage>
</organism>
<comment type="caution">
    <text evidence="1">The sequence shown here is derived from an EMBL/GenBank/DDBJ whole genome shotgun (WGS) entry which is preliminary data.</text>
</comment>
<sequence>MGSSVMCPSPWTSPTNQTSMKIRTFQTSQLTFTLPIRQDRPIGPCTDSTRERPDWNFGQVHDQMIEITKLKLVFPGQLDELRLMVKPEST</sequence>
<name>A0A8S9K4X1_BRACR</name>